<evidence type="ECO:0000256" key="1">
    <source>
        <dbReference type="ARBA" id="ARBA00022630"/>
    </source>
</evidence>
<dbReference type="InterPro" id="IPR050627">
    <property type="entry name" value="Nitroreductase/BluB"/>
</dbReference>
<name>A0ABZ3H0L7_GEOAI</name>
<keyword evidence="1" id="KW-0285">Flavoprotein</keyword>
<keyword evidence="3" id="KW-0560">Oxidoreductase</keyword>
<protein>
    <submittedName>
        <fullName evidence="5">Nitroreductase family protein</fullName>
    </submittedName>
</protein>
<dbReference type="Gene3D" id="3.40.109.10">
    <property type="entry name" value="NADH Oxidase"/>
    <property type="match status" value="1"/>
</dbReference>
<evidence type="ECO:0000256" key="3">
    <source>
        <dbReference type="ARBA" id="ARBA00023002"/>
    </source>
</evidence>
<evidence type="ECO:0000259" key="4">
    <source>
        <dbReference type="Pfam" id="PF00881"/>
    </source>
</evidence>
<dbReference type="Pfam" id="PF00881">
    <property type="entry name" value="Nitroreductase"/>
    <property type="match status" value="1"/>
</dbReference>
<evidence type="ECO:0000313" key="6">
    <source>
        <dbReference type="Proteomes" id="UP001492541"/>
    </source>
</evidence>
<proteinExistence type="predicted"/>
<dbReference type="InterPro" id="IPR029479">
    <property type="entry name" value="Nitroreductase"/>
</dbReference>
<feature type="domain" description="Nitroreductase" evidence="4">
    <location>
        <begin position="16"/>
        <end position="172"/>
    </location>
</feature>
<sequence length="203" mass="23077">MILDGSTPISVGDLARRRKTVRKFSSESFDLSLIVECIDVAKEAPSGKNAQPWHFVIVSDSGLKKRIREVCEDGEKRFYSHVRGELAEWLRIKGLSWEKPFLTDAPYIIAVFSHKKSPFSRESVWLAVGYLLLALEERGIASLTYTPPNRDEVAELLECPAEYRLEVLIPLGFSEDDKPKEPRRSVEEITSMNYFGVKLSREG</sequence>
<dbReference type="GeneID" id="90449552"/>
<dbReference type="EMBL" id="CP087714">
    <property type="protein sequence ID" value="XAT63127.1"/>
    <property type="molecule type" value="Genomic_DNA"/>
</dbReference>
<dbReference type="InterPro" id="IPR000415">
    <property type="entry name" value="Nitroreductase-like"/>
</dbReference>
<dbReference type="Proteomes" id="UP001492541">
    <property type="component" value="Chromosome"/>
</dbReference>
<dbReference type="PANTHER" id="PTHR23026">
    <property type="entry name" value="NADPH NITROREDUCTASE"/>
    <property type="match status" value="1"/>
</dbReference>
<dbReference type="CDD" id="cd02144">
    <property type="entry name" value="iodotyrosine_dehalogenase"/>
    <property type="match status" value="1"/>
</dbReference>
<keyword evidence="6" id="KW-1185">Reference proteome</keyword>
<accession>A0ABZ3H0L7</accession>
<organism evidence="5 6">
    <name type="scientific">Geoglobus acetivorans</name>
    <dbReference type="NCBI Taxonomy" id="565033"/>
    <lineage>
        <taxon>Archaea</taxon>
        <taxon>Methanobacteriati</taxon>
        <taxon>Methanobacteriota</taxon>
        <taxon>Archaeoglobi</taxon>
        <taxon>Archaeoglobales</taxon>
        <taxon>Archaeoglobaceae</taxon>
        <taxon>Geoglobus</taxon>
    </lineage>
</organism>
<evidence type="ECO:0000256" key="2">
    <source>
        <dbReference type="ARBA" id="ARBA00022643"/>
    </source>
</evidence>
<reference evidence="5 6" key="1">
    <citation type="submission" date="2021-11" db="EMBL/GenBank/DDBJ databases">
        <title>Whole genome of Geoglobus acetivorans.</title>
        <authorList>
            <person name="Liu D."/>
        </authorList>
    </citation>
    <scope>NUCLEOTIDE SEQUENCE [LARGE SCALE GENOMIC DNA]</scope>
    <source>
        <strain evidence="5 6">SBH6</strain>
    </source>
</reference>
<keyword evidence="2" id="KW-0288">FMN</keyword>
<dbReference type="RefSeq" id="WP_193808448.1">
    <property type="nucleotide sequence ID" value="NZ_CP087714.1"/>
</dbReference>
<dbReference type="PANTHER" id="PTHR23026:SF90">
    <property type="entry name" value="IODOTYROSINE DEIODINASE 1"/>
    <property type="match status" value="1"/>
</dbReference>
<gene>
    <name evidence="5" type="ORF">LPQ35_07645</name>
</gene>
<evidence type="ECO:0000313" key="5">
    <source>
        <dbReference type="EMBL" id="XAT63127.1"/>
    </source>
</evidence>
<dbReference type="SUPFAM" id="SSF55469">
    <property type="entry name" value="FMN-dependent nitroreductase-like"/>
    <property type="match status" value="1"/>
</dbReference>